<gene>
    <name evidence="1" type="ORF">ACFOJE_20775</name>
</gene>
<sequence>MEKITVVLKPGLGLNFEAMRPALQLGAAVAIGRGGAVIAGLAEGDAPAGLLQLVAEYQHGANSLEFVIEQAGEAFRTIEELAQAGQAGSPVRAAETLGKIEELAGIWRTAMQPGELRHDSEHSEIVAQQGKSSTRSIFDVITGTASLAGERPATQLPDEAEHLAQIERVAASLREHVPDPVALKPCSFCGGSPVDGEGEAMTPGGEG</sequence>
<comment type="caution">
    <text evidence="1">The sequence shown here is derived from an EMBL/GenBank/DDBJ whole genome shotgun (WGS) entry which is preliminary data.</text>
</comment>
<evidence type="ECO:0000313" key="2">
    <source>
        <dbReference type="Proteomes" id="UP001595457"/>
    </source>
</evidence>
<dbReference type="Proteomes" id="UP001595457">
    <property type="component" value="Unassembled WGS sequence"/>
</dbReference>
<protein>
    <submittedName>
        <fullName evidence="1">Uncharacterized protein</fullName>
    </submittedName>
</protein>
<dbReference type="EMBL" id="JBHRSJ010000035">
    <property type="protein sequence ID" value="MFC2974630.1"/>
    <property type="molecule type" value="Genomic_DNA"/>
</dbReference>
<reference evidence="2" key="1">
    <citation type="journal article" date="2019" name="Int. J. Syst. Evol. Microbiol.">
        <title>The Global Catalogue of Microorganisms (GCM) 10K type strain sequencing project: providing services to taxonomists for standard genome sequencing and annotation.</title>
        <authorList>
            <consortium name="The Broad Institute Genomics Platform"/>
            <consortium name="The Broad Institute Genome Sequencing Center for Infectious Disease"/>
            <person name="Wu L."/>
            <person name="Ma J."/>
        </authorList>
    </citation>
    <scope>NUCLEOTIDE SEQUENCE [LARGE SCALE GENOMIC DNA]</scope>
    <source>
        <strain evidence="2">KCTC 62195</strain>
    </source>
</reference>
<organism evidence="1 2">
    <name type="scientific">Azotobacter bryophylli</name>
    <dbReference type="NCBI Taxonomy" id="1986537"/>
    <lineage>
        <taxon>Bacteria</taxon>
        <taxon>Pseudomonadati</taxon>
        <taxon>Pseudomonadota</taxon>
        <taxon>Gammaproteobacteria</taxon>
        <taxon>Pseudomonadales</taxon>
        <taxon>Pseudomonadaceae</taxon>
        <taxon>Azotobacter</taxon>
    </lineage>
</organism>
<dbReference type="RefSeq" id="WP_377816887.1">
    <property type="nucleotide sequence ID" value="NZ_JBHRSJ010000035.1"/>
</dbReference>
<proteinExistence type="predicted"/>
<name>A0ABV7AZ06_9GAMM</name>
<accession>A0ABV7AZ06</accession>
<evidence type="ECO:0000313" key="1">
    <source>
        <dbReference type="EMBL" id="MFC2974630.1"/>
    </source>
</evidence>
<keyword evidence="2" id="KW-1185">Reference proteome</keyword>